<sequence>MVIKKQQSVQGMNFYLKVVWLLPFQALTITTQMRYCHSGRSIQLSQAIGSVQAIAKASKDQILENTDLSAEKAEMISRSPWRFIFSGFKTFQDKLDESAHKVLTDYQAAAVTLLALLSAAPGDIGFGDLHYLRIGMEFIWNLLGKPTNRIYIALNGKIVFLPLPLFDVYAELIEASPSEIRGSLVSTNVLMITAGQFLSYLVNLAFTELFSSVRQLAAELLELFQEHGDGCSEYQVCQQLFSLIGKMKQLMCFLRSIYDLAHLEDEVDFVTAQSEQDHQKRNNVKFWLRVLVIFFFLPKIRRLEPATS</sequence>
<evidence type="ECO:0000256" key="1">
    <source>
        <dbReference type="ARBA" id="ARBA00004370"/>
    </source>
</evidence>
<comment type="caution">
    <text evidence="5">The sequence shown here is derived from an EMBL/GenBank/DDBJ whole genome shotgun (WGS) entry which is preliminary data.</text>
</comment>
<dbReference type="GO" id="GO:0016020">
    <property type="term" value="C:membrane"/>
    <property type="evidence" value="ECO:0007669"/>
    <property type="project" value="UniProtKB-SubCell"/>
</dbReference>
<dbReference type="InterPro" id="IPR039172">
    <property type="entry name" value="PTD"/>
</dbReference>
<proteinExistence type="predicted"/>
<organism evidence="5 6">
    <name type="scientific">Arachis hypogaea</name>
    <name type="common">Peanut</name>
    <dbReference type="NCBI Taxonomy" id="3818"/>
    <lineage>
        <taxon>Eukaryota</taxon>
        <taxon>Viridiplantae</taxon>
        <taxon>Streptophyta</taxon>
        <taxon>Embryophyta</taxon>
        <taxon>Tracheophyta</taxon>
        <taxon>Spermatophyta</taxon>
        <taxon>Magnoliopsida</taxon>
        <taxon>eudicotyledons</taxon>
        <taxon>Gunneridae</taxon>
        <taxon>Pentapetalae</taxon>
        <taxon>rosids</taxon>
        <taxon>fabids</taxon>
        <taxon>Fabales</taxon>
        <taxon>Fabaceae</taxon>
        <taxon>Papilionoideae</taxon>
        <taxon>50 kb inversion clade</taxon>
        <taxon>dalbergioids sensu lato</taxon>
        <taxon>Dalbergieae</taxon>
        <taxon>Pterocarpus clade</taxon>
        <taxon>Arachis</taxon>
    </lineage>
</organism>
<dbReference type="STRING" id="3818.A0A445AD30"/>
<comment type="subcellular location">
    <subcellularLocation>
        <location evidence="1">Membrane</location>
    </subcellularLocation>
</comment>
<evidence type="ECO:0000256" key="4">
    <source>
        <dbReference type="ARBA" id="ARBA00023136"/>
    </source>
</evidence>
<dbReference type="GO" id="GO:0022857">
    <property type="term" value="F:transmembrane transporter activity"/>
    <property type="evidence" value="ECO:0007669"/>
    <property type="project" value="InterPro"/>
</dbReference>
<evidence type="ECO:0000313" key="5">
    <source>
        <dbReference type="EMBL" id="RYR24329.1"/>
    </source>
</evidence>
<dbReference type="EMBL" id="SDMP01000012">
    <property type="protein sequence ID" value="RYR24329.1"/>
    <property type="molecule type" value="Genomic_DNA"/>
</dbReference>
<keyword evidence="4" id="KW-0472">Membrane</keyword>
<keyword evidence="3" id="KW-1133">Transmembrane helix</keyword>
<dbReference type="PANTHER" id="PTHR37394:SF1">
    <property type="entry name" value="PROTEIN PARTING DANCERS"/>
    <property type="match status" value="1"/>
</dbReference>
<dbReference type="InterPro" id="IPR005828">
    <property type="entry name" value="MFS_sugar_transport-like"/>
</dbReference>
<dbReference type="AlphaFoldDB" id="A0A445AD30"/>
<keyword evidence="2" id="KW-0812">Transmembrane</keyword>
<reference evidence="5 6" key="1">
    <citation type="submission" date="2019-01" db="EMBL/GenBank/DDBJ databases">
        <title>Sequencing of cultivated peanut Arachis hypogaea provides insights into genome evolution and oil improvement.</title>
        <authorList>
            <person name="Chen X."/>
        </authorList>
    </citation>
    <scope>NUCLEOTIDE SEQUENCE [LARGE SCALE GENOMIC DNA]</scope>
    <source>
        <strain evidence="6">cv. Fuhuasheng</strain>
        <tissue evidence="5">Leaves</tissue>
    </source>
</reference>
<evidence type="ECO:0000313" key="6">
    <source>
        <dbReference type="Proteomes" id="UP000289738"/>
    </source>
</evidence>
<evidence type="ECO:0000256" key="2">
    <source>
        <dbReference type="ARBA" id="ARBA00022692"/>
    </source>
</evidence>
<keyword evidence="6" id="KW-1185">Reference proteome</keyword>
<accession>A0A445AD30</accession>
<gene>
    <name evidence="5" type="ORF">Ahy_B02g057830</name>
</gene>
<name>A0A445AD30_ARAHY</name>
<dbReference type="Gene3D" id="1.20.1250.20">
    <property type="entry name" value="MFS general substrate transporter like domains"/>
    <property type="match status" value="1"/>
</dbReference>
<protein>
    <submittedName>
        <fullName evidence="5">Uncharacterized protein</fullName>
    </submittedName>
</protein>
<dbReference type="PANTHER" id="PTHR37394">
    <property type="entry name" value="PROTEIN PARTING DANCERS"/>
    <property type="match status" value="1"/>
</dbReference>
<dbReference type="Pfam" id="PF00083">
    <property type="entry name" value="Sugar_tr"/>
    <property type="match status" value="1"/>
</dbReference>
<evidence type="ECO:0000256" key="3">
    <source>
        <dbReference type="ARBA" id="ARBA00022989"/>
    </source>
</evidence>
<dbReference type="Proteomes" id="UP000289738">
    <property type="component" value="Chromosome B02"/>
</dbReference>
<dbReference type="GO" id="GO:0000712">
    <property type="term" value="P:resolution of meiotic recombination intermediates"/>
    <property type="evidence" value="ECO:0007669"/>
    <property type="project" value="InterPro"/>
</dbReference>
<dbReference type="InterPro" id="IPR036259">
    <property type="entry name" value="MFS_trans_sf"/>
</dbReference>